<reference evidence="2" key="1">
    <citation type="submission" date="2020-02" db="EMBL/GenBank/DDBJ databases">
        <authorList>
            <person name="Meier V. D."/>
        </authorList>
    </citation>
    <scope>NUCLEOTIDE SEQUENCE</scope>
    <source>
        <strain evidence="2">AVDCRST_MAG02</strain>
    </source>
</reference>
<feature type="region of interest" description="Disordered" evidence="1">
    <location>
        <begin position="1"/>
        <end position="45"/>
    </location>
</feature>
<feature type="compositionally biased region" description="Basic residues" evidence="1">
    <location>
        <begin position="81"/>
        <end position="91"/>
    </location>
</feature>
<protein>
    <submittedName>
        <fullName evidence="2">Uncharacterized protein</fullName>
    </submittedName>
</protein>
<evidence type="ECO:0000256" key="1">
    <source>
        <dbReference type="SAM" id="MobiDB-lite"/>
    </source>
</evidence>
<organism evidence="2">
    <name type="scientific">uncultured Rubrobacteraceae bacterium</name>
    <dbReference type="NCBI Taxonomy" id="349277"/>
    <lineage>
        <taxon>Bacteria</taxon>
        <taxon>Bacillati</taxon>
        <taxon>Actinomycetota</taxon>
        <taxon>Rubrobacteria</taxon>
        <taxon>Rubrobacterales</taxon>
        <taxon>Rubrobacteraceae</taxon>
        <taxon>environmental samples</taxon>
    </lineage>
</organism>
<sequence length="159" mass="18203">EQMEGRPDRIDCPAGEPLARHRRERAGHGEPAAQSVGGPTDAGLRSGQRLVVRLLPRRGRTALRRTLLRAYRLRPPGGRRLPQRFRRHPRPTPRGPALDGPGPEEERPRFCEAPEALPPSLRRTRRLPLRNGHRRGPHPLRRRGRKRPLGTPDRQHRDL</sequence>
<feature type="compositionally biased region" description="Low complexity" evidence="1">
    <location>
        <begin position="69"/>
        <end position="80"/>
    </location>
</feature>
<dbReference type="AlphaFoldDB" id="A0A6J4QUF4"/>
<feature type="compositionally biased region" description="Basic residues" evidence="1">
    <location>
        <begin position="122"/>
        <end position="148"/>
    </location>
</feature>
<feature type="non-terminal residue" evidence="2">
    <location>
        <position position="1"/>
    </location>
</feature>
<name>A0A6J4QUF4_9ACTN</name>
<feature type="compositionally biased region" description="Basic and acidic residues" evidence="1">
    <location>
        <begin position="1"/>
        <end position="11"/>
    </location>
</feature>
<dbReference type="EMBL" id="CADCVH010000022">
    <property type="protein sequence ID" value="CAA9449889.1"/>
    <property type="molecule type" value="Genomic_DNA"/>
</dbReference>
<proteinExistence type="predicted"/>
<accession>A0A6J4QUF4</accession>
<gene>
    <name evidence="2" type="ORF">AVDCRST_MAG02-808</name>
</gene>
<feature type="non-terminal residue" evidence="2">
    <location>
        <position position="159"/>
    </location>
</feature>
<evidence type="ECO:0000313" key="2">
    <source>
        <dbReference type="EMBL" id="CAA9449889.1"/>
    </source>
</evidence>
<feature type="region of interest" description="Disordered" evidence="1">
    <location>
        <begin position="69"/>
        <end position="159"/>
    </location>
</feature>